<evidence type="ECO:0000259" key="12">
    <source>
        <dbReference type="PROSITE" id="PS50109"/>
    </source>
</evidence>
<keyword evidence="4" id="KW-0597">Phosphoprotein</keyword>
<feature type="transmembrane region" description="Helical" evidence="11">
    <location>
        <begin position="161"/>
        <end position="186"/>
    </location>
</feature>
<dbReference type="InterPro" id="IPR050428">
    <property type="entry name" value="TCS_sensor_his_kinase"/>
</dbReference>
<keyword evidence="10 11" id="KW-0472">Membrane</keyword>
<dbReference type="InterPro" id="IPR036890">
    <property type="entry name" value="HATPase_C_sf"/>
</dbReference>
<dbReference type="Pfam" id="PF02518">
    <property type="entry name" value="HATPase_c"/>
    <property type="match status" value="1"/>
</dbReference>
<evidence type="ECO:0000256" key="11">
    <source>
        <dbReference type="SAM" id="Phobius"/>
    </source>
</evidence>
<dbReference type="Gene3D" id="1.10.287.130">
    <property type="match status" value="1"/>
</dbReference>
<dbReference type="Pfam" id="PF00512">
    <property type="entry name" value="HisKA"/>
    <property type="match status" value="1"/>
</dbReference>
<evidence type="ECO:0000256" key="7">
    <source>
        <dbReference type="ARBA" id="ARBA00022777"/>
    </source>
</evidence>
<dbReference type="InterPro" id="IPR003594">
    <property type="entry name" value="HATPase_dom"/>
</dbReference>
<accession>A0A679J774</accession>
<dbReference type="SUPFAM" id="SSF55874">
    <property type="entry name" value="ATPase domain of HSP90 chaperone/DNA topoisomerase II/histidine kinase"/>
    <property type="match status" value="1"/>
</dbReference>
<comment type="catalytic activity">
    <reaction evidence="1">
        <text>ATP + protein L-histidine = ADP + protein N-phospho-L-histidine.</text>
        <dbReference type="EC" id="2.7.13.3"/>
    </reaction>
</comment>
<dbReference type="InterPro" id="IPR004358">
    <property type="entry name" value="Sig_transdc_His_kin-like_C"/>
</dbReference>
<dbReference type="CDD" id="cd00082">
    <property type="entry name" value="HisKA"/>
    <property type="match status" value="1"/>
</dbReference>
<dbReference type="GO" id="GO:0005886">
    <property type="term" value="C:plasma membrane"/>
    <property type="evidence" value="ECO:0007669"/>
    <property type="project" value="TreeGrafter"/>
</dbReference>
<dbReference type="Gene3D" id="3.30.565.10">
    <property type="entry name" value="Histidine kinase-like ATPase, C-terminal domain"/>
    <property type="match status" value="1"/>
</dbReference>
<evidence type="ECO:0000256" key="5">
    <source>
        <dbReference type="ARBA" id="ARBA00022679"/>
    </source>
</evidence>
<keyword evidence="7" id="KW-0418">Kinase</keyword>
<dbReference type="PANTHER" id="PTHR45436:SF15">
    <property type="entry name" value="SENSOR HISTIDINE KINASE CUSS"/>
    <property type="match status" value="1"/>
</dbReference>
<dbReference type="PROSITE" id="PS50109">
    <property type="entry name" value="HIS_KIN"/>
    <property type="match status" value="1"/>
</dbReference>
<evidence type="ECO:0000256" key="1">
    <source>
        <dbReference type="ARBA" id="ARBA00000085"/>
    </source>
</evidence>
<dbReference type="CDD" id="cd00075">
    <property type="entry name" value="HATPase"/>
    <property type="match status" value="1"/>
</dbReference>
<sequence length="455" mass="49340">MTLSSLRWQLIWSLILLQVVVGSLVLGGFIGLAWVLGRVVDETGQETVAVIQRAAARDAGGKLVMEQTAELKRLAEADASFWFIARDPAGNEVRHGEVPPRYDTLMNSFDGLSRMSIEPANDNTQPKARFERMDTAAGPLDVMARTGAPLTMKNTLKGTGLVFLFLVAPMALVTCLGVILATPFVVKRGLKGVVATAGHAESIDVHERTTRLPLANVASEIRPLVNAVNRAFDRLNEGYDRQERFLADAAHELRTPITTLQIHIEGLPGDAPKVKLMQASARLATLAEQLLDLQRLDRIVLHDHEPVDLKALCERVAGDIAPLAILNRCTLSVDAPRPLWVRGDAPSLERALTNLIQNAIEHGGQGCDIEVRLWEPSGFEVLDSGPGIPEADRERVVAPFHRLVPRGRGAGLGLHLVAEVARLHGGQLTIGSSESGGAKMRLELNLETRESALPS</sequence>
<dbReference type="AlphaFoldDB" id="A0A679J774"/>
<keyword evidence="6 11" id="KW-0812">Transmembrane</keyword>
<dbReference type="EC" id="2.7.13.3" evidence="3"/>
<dbReference type="EMBL" id="LR743508">
    <property type="protein sequence ID" value="CAA2109504.1"/>
    <property type="molecule type" value="Genomic_DNA"/>
</dbReference>
<keyword evidence="5 14" id="KW-0808">Transferase</keyword>
<dbReference type="InterPro" id="IPR003661">
    <property type="entry name" value="HisK_dim/P_dom"/>
</dbReference>
<feature type="transmembrane region" description="Helical" evidence="11">
    <location>
        <begin position="12"/>
        <end position="36"/>
    </location>
</feature>
<keyword evidence="8 11" id="KW-1133">Transmembrane helix</keyword>
<proteinExistence type="predicted"/>
<feature type="domain" description="Histidine kinase" evidence="12">
    <location>
        <begin position="248"/>
        <end position="448"/>
    </location>
</feature>
<evidence type="ECO:0000256" key="3">
    <source>
        <dbReference type="ARBA" id="ARBA00012438"/>
    </source>
</evidence>
<evidence type="ECO:0000256" key="2">
    <source>
        <dbReference type="ARBA" id="ARBA00004141"/>
    </source>
</evidence>
<dbReference type="SUPFAM" id="SSF47384">
    <property type="entry name" value="Homodimeric domain of signal transducing histidine kinase"/>
    <property type="match status" value="1"/>
</dbReference>
<evidence type="ECO:0000259" key="13">
    <source>
        <dbReference type="PROSITE" id="PS50885"/>
    </source>
</evidence>
<dbReference type="GO" id="GO:0000155">
    <property type="term" value="F:phosphorelay sensor kinase activity"/>
    <property type="evidence" value="ECO:0007669"/>
    <property type="project" value="InterPro"/>
</dbReference>
<evidence type="ECO:0000256" key="9">
    <source>
        <dbReference type="ARBA" id="ARBA00023012"/>
    </source>
</evidence>
<dbReference type="InterPro" id="IPR003660">
    <property type="entry name" value="HAMP_dom"/>
</dbReference>
<comment type="subcellular location">
    <subcellularLocation>
        <location evidence="2">Membrane</location>
        <topology evidence="2">Multi-pass membrane protein</topology>
    </subcellularLocation>
</comment>
<dbReference type="SMART" id="SM00388">
    <property type="entry name" value="HisKA"/>
    <property type="match status" value="1"/>
</dbReference>
<dbReference type="PANTHER" id="PTHR45436">
    <property type="entry name" value="SENSOR HISTIDINE KINASE YKOH"/>
    <property type="match status" value="1"/>
</dbReference>
<dbReference type="InterPro" id="IPR005467">
    <property type="entry name" value="His_kinase_dom"/>
</dbReference>
<reference evidence="14" key="1">
    <citation type="submission" date="2019-12" db="EMBL/GenBank/DDBJ databases">
        <authorList>
            <person name="Cremers G."/>
        </authorList>
    </citation>
    <scope>NUCLEOTIDE SEQUENCE</scope>
    <source>
        <strain evidence="14">Vvax</strain>
    </source>
</reference>
<evidence type="ECO:0000256" key="10">
    <source>
        <dbReference type="ARBA" id="ARBA00023136"/>
    </source>
</evidence>
<protein>
    <recommendedName>
        <fullName evidence="3">histidine kinase</fullName>
        <ecNumber evidence="3">2.7.13.3</ecNumber>
    </recommendedName>
</protein>
<dbReference type="SMART" id="SM00387">
    <property type="entry name" value="HATPase_c"/>
    <property type="match status" value="1"/>
</dbReference>
<evidence type="ECO:0000256" key="4">
    <source>
        <dbReference type="ARBA" id="ARBA00022553"/>
    </source>
</evidence>
<name>A0A679J774_VARPD</name>
<dbReference type="InterPro" id="IPR036097">
    <property type="entry name" value="HisK_dim/P_sf"/>
</dbReference>
<keyword evidence="9" id="KW-0902">Two-component regulatory system</keyword>
<evidence type="ECO:0000313" key="14">
    <source>
        <dbReference type="EMBL" id="CAA2109504.1"/>
    </source>
</evidence>
<evidence type="ECO:0000256" key="8">
    <source>
        <dbReference type="ARBA" id="ARBA00022989"/>
    </source>
</evidence>
<gene>
    <name evidence="14" type="primary">qseC_5</name>
    <name evidence="14" type="ORF">VVAX_05775</name>
</gene>
<evidence type="ECO:0000256" key="6">
    <source>
        <dbReference type="ARBA" id="ARBA00022692"/>
    </source>
</evidence>
<dbReference type="RefSeq" id="WP_339093458.1">
    <property type="nucleotide sequence ID" value="NZ_LR743508.1"/>
</dbReference>
<organism evidence="14">
    <name type="scientific">Variovorax paradoxus</name>
    <dbReference type="NCBI Taxonomy" id="34073"/>
    <lineage>
        <taxon>Bacteria</taxon>
        <taxon>Pseudomonadati</taxon>
        <taxon>Pseudomonadota</taxon>
        <taxon>Betaproteobacteria</taxon>
        <taxon>Burkholderiales</taxon>
        <taxon>Comamonadaceae</taxon>
        <taxon>Variovorax</taxon>
    </lineage>
</organism>
<dbReference type="PROSITE" id="PS50885">
    <property type="entry name" value="HAMP"/>
    <property type="match status" value="1"/>
</dbReference>
<feature type="domain" description="HAMP" evidence="13">
    <location>
        <begin position="187"/>
        <end position="240"/>
    </location>
</feature>
<dbReference type="PRINTS" id="PR00344">
    <property type="entry name" value="BCTRLSENSOR"/>
</dbReference>